<proteinExistence type="predicted"/>
<evidence type="ECO:0000313" key="3">
    <source>
        <dbReference type="Proteomes" id="UP000286415"/>
    </source>
</evidence>
<name>A0A8T1MC19_CLOSI</name>
<sequence>MGLLDAAHTKDKSDNCAESHPDSENLTPTSSHRSQELKDFVESTTEAEENAFGASLFSGARIRSDKKRFQFVRKEREEREPR</sequence>
<dbReference type="Proteomes" id="UP000286415">
    <property type="component" value="Unassembled WGS sequence"/>
</dbReference>
<feature type="region of interest" description="Disordered" evidence="1">
    <location>
        <begin position="1"/>
        <end position="45"/>
    </location>
</feature>
<protein>
    <submittedName>
        <fullName evidence="2">Uncharacterized protein</fullName>
    </submittedName>
</protein>
<feature type="compositionally biased region" description="Basic and acidic residues" evidence="1">
    <location>
        <begin position="7"/>
        <end position="23"/>
    </location>
</feature>
<dbReference type="EMBL" id="NIRI02000056">
    <property type="protein sequence ID" value="KAG5446261.1"/>
    <property type="molecule type" value="Genomic_DNA"/>
</dbReference>
<evidence type="ECO:0000256" key="1">
    <source>
        <dbReference type="SAM" id="MobiDB-lite"/>
    </source>
</evidence>
<organism evidence="2 3">
    <name type="scientific">Clonorchis sinensis</name>
    <name type="common">Chinese liver fluke</name>
    <dbReference type="NCBI Taxonomy" id="79923"/>
    <lineage>
        <taxon>Eukaryota</taxon>
        <taxon>Metazoa</taxon>
        <taxon>Spiralia</taxon>
        <taxon>Lophotrochozoa</taxon>
        <taxon>Platyhelminthes</taxon>
        <taxon>Trematoda</taxon>
        <taxon>Digenea</taxon>
        <taxon>Opisthorchiida</taxon>
        <taxon>Opisthorchiata</taxon>
        <taxon>Opisthorchiidae</taxon>
        <taxon>Clonorchis</taxon>
    </lineage>
</organism>
<evidence type="ECO:0000313" key="2">
    <source>
        <dbReference type="EMBL" id="KAG5446261.1"/>
    </source>
</evidence>
<comment type="caution">
    <text evidence="2">The sequence shown here is derived from an EMBL/GenBank/DDBJ whole genome shotgun (WGS) entry which is preliminary data.</text>
</comment>
<keyword evidence="3" id="KW-1185">Reference proteome</keyword>
<accession>A0A8T1MC19</accession>
<dbReference type="AlphaFoldDB" id="A0A8T1MC19"/>
<reference evidence="2 3" key="2">
    <citation type="journal article" date="2021" name="Genomics">
        <title>High-quality reference genome for Clonorchis sinensis.</title>
        <authorList>
            <person name="Young N.D."/>
            <person name="Stroehlein A.J."/>
            <person name="Kinkar L."/>
            <person name="Wang T."/>
            <person name="Sohn W.M."/>
            <person name="Chang B.C.H."/>
            <person name="Kaur P."/>
            <person name="Weisz D."/>
            <person name="Dudchenko O."/>
            <person name="Aiden E.L."/>
            <person name="Korhonen P.K."/>
            <person name="Gasser R.B."/>
        </authorList>
    </citation>
    <scope>NUCLEOTIDE SEQUENCE [LARGE SCALE GENOMIC DNA]</scope>
    <source>
        <strain evidence="2">Cs-k2</strain>
    </source>
</reference>
<gene>
    <name evidence="2" type="ORF">CSKR_203427</name>
</gene>
<reference evidence="2 3" key="1">
    <citation type="journal article" date="2018" name="Biotechnol. Adv.">
        <title>Improved genomic resources and new bioinformatic workflow for the carcinogenic parasite Clonorchis sinensis: Biotechnological implications.</title>
        <authorList>
            <person name="Wang D."/>
            <person name="Korhonen P.K."/>
            <person name="Gasser R.B."/>
            <person name="Young N.D."/>
        </authorList>
    </citation>
    <scope>NUCLEOTIDE SEQUENCE [LARGE SCALE GENOMIC DNA]</scope>
    <source>
        <strain evidence="2">Cs-k2</strain>
    </source>
</reference>